<evidence type="ECO:0000313" key="3">
    <source>
        <dbReference type="Proteomes" id="UP000036367"/>
    </source>
</evidence>
<organism evidence="2 3">
    <name type="scientific">Rhodopirellula islandica</name>
    <dbReference type="NCBI Taxonomy" id="595434"/>
    <lineage>
        <taxon>Bacteria</taxon>
        <taxon>Pseudomonadati</taxon>
        <taxon>Planctomycetota</taxon>
        <taxon>Planctomycetia</taxon>
        <taxon>Pirellulales</taxon>
        <taxon>Pirellulaceae</taxon>
        <taxon>Rhodopirellula</taxon>
    </lineage>
</organism>
<feature type="compositionally biased region" description="Polar residues" evidence="1">
    <location>
        <begin position="182"/>
        <end position="194"/>
    </location>
</feature>
<dbReference type="AlphaFoldDB" id="A0A0J1BDN3"/>
<evidence type="ECO:0000313" key="2">
    <source>
        <dbReference type="EMBL" id="KLU04650.1"/>
    </source>
</evidence>
<reference evidence="2" key="1">
    <citation type="submission" date="2015-05" db="EMBL/GenBank/DDBJ databases">
        <title>Permanent draft genome of Rhodopirellula islandicus K833.</title>
        <authorList>
            <person name="Kizina J."/>
            <person name="Richter M."/>
            <person name="Glockner F.O."/>
            <person name="Harder J."/>
        </authorList>
    </citation>
    <scope>NUCLEOTIDE SEQUENCE [LARGE SCALE GENOMIC DNA]</scope>
    <source>
        <strain evidence="2">K833</strain>
    </source>
</reference>
<feature type="region of interest" description="Disordered" evidence="1">
    <location>
        <begin position="174"/>
        <end position="234"/>
    </location>
</feature>
<proteinExistence type="predicted"/>
<comment type="caution">
    <text evidence="2">The sequence shown here is derived from an EMBL/GenBank/DDBJ whole genome shotgun (WGS) entry which is preliminary data.</text>
</comment>
<dbReference type="EMBL" id="LECT01000026">
    <property type="protein sequence ID" value="KLU04650.1"/>
    <property type="molecule type" value="Genomic_DNA"/>
</dbReference>
<sequence>MAPPVYRSPSVGRVEINTPGFRLSIPGPQPYVSELDYAPERDYAPELASPSGLAYSSDPVVAAYPPPPGPAFDVATQLGDGVERLAAALNTIEDGDIWWDYLQVDGLRQVTDNAQVTTDGSMTGEAAATIESAARAYRGVTTSGQLGRIARLDGFAETRDALVVLSQSQSILPESDVPAVTPASQPQETMSNEPTLAPSPVEASGPDEQRPNADVEPSGDGSIEELPAPPKIKI</sequence>
<protein>
    <submittedName>
        <fullName evidence="2">Signal peptide protein</fullName>
    </submittedName>
</protein>
<keyword evidence="3" id="KW-1185">Reference proteome</keyword>
<name>A0A0J1BDN3_RHOIS</name>
<accession>A0A0J1BDN3</accession>
<gene>
    <name evidence="2" type="ORF">RISK_003272</name>
</gene>
<dbReference type="Proteomes" id="UP000036367">
    <property type="component" value="Unassembled WGS sequence"/>
</dbReference>
<dbReference type="PATRIC" id="fig|595434.4.peg.3123"/>
<evidence type="ECO:0000256" key="1">
    <source>
        <dbReference type="SAM" id="MobiDB-lite"/>
    </source>
</evidence>